<organism evidence="1 2">
    <name type="scientific">Thalassiosira oceanica</name>
    <name type="common">Marine diatom</name>
    <dbReference type="NCBI Taxonomy" id="159749"/>
    <lineage>
        <taxon>Eukaryota</taxon>
        <taxon>Sar</taxon>
        <taxon>Stramenopiles</taxon>
        <taxon>Ochrophyta</taxon>
        <taxon>Bacillariophyta</taxon>
        <taxon>Coscinodiscophyceae</taxon>
        <taxon>Thalassiosirophycidae</taxon>
        <taxon>Thalassiosirales</taxon>
        <taxon>Thalassiosiraceae</taxon>
        <taxon>Thalassiosira</taxon>
    </lineage>
</organism>
<name>K0R4U6_THAOC</name>
<dbReference type="EMBL" id="AGNL01047524">
    <property type="protein sequence ID" value="EJK46809.1"/>
    <property type="molecule type" value="Genomic_DNA"/>
</dbReference>
<proteinExistence type="predicted"/>
<gene>
    <name evidence="1" type="ORF">THAOC_34506</name>
</gene>
<evidence type="ECO:0000313" key="2">
    <source>
        <dbReference type="Proteomes" id="UP000266841"/>
    </source>
</evidence>
<comment type="caution">
    <text evidence="1">The sequence shown here is derived from an EMBL/GenBank/DDBJ whole genome shotgun (WGS) entry which is preliminary data.</text>
</comment>
<sequence length="74" mass="8332">MRCRDGRLAAIDHHRYRRRIDVRPSPSMSATGGMHRRWIRACIGEEIRPEVEALYGRGAGAAVCGGWPTRSLVE</sequence>
<dbReference type="AlphaFoldDB" id="K0R4U6"/>
<accession>K0R4U6</accession>
<dbReference type="Proteomes" id="UP000266841">
    <property type="component" value="Unassembled WGS sequence"/>
</dbReference>
<reference evidence="1 2" key="1">
    <citation type="journal article" date="2012" name="Genome Biol.">
        <title>Genome and low-iron response of an oceanic diatom adapted to chronic iron limitation.</title>
        <authorList>
            <person name="Lommer M."/>
            <person name="Specht M."/>
            <person name="Roy A.S."/>
            <person name="Kraemer L."/>
            <person name="Andreson R."/>
            <person name="Gutowska M.A."/>
            <person name="Wolf J."/>
            <person name="Bergner S.V."/>
            <person name="Schilhabel M.B."/>
            <person name="Klostermeier U.C."/>
            <person name="Beiko R.G."/>
            <person name="Rosenstiel P."/>
            <person name="Hippler M."/>
            <person name="Laroche J."/>
        </authorList>
    </citation>
    <scope>NUCLEOTIDE SEQUENCE [LARGE SCALE GENOMIC DNA]</scope>
    <source>
        <strain evidence="1 2">CCMP1005</strain>
    </source>
</reference>
<protein>
    <submittedName>
        <fullName evidence="1">Uncharacterized protein</fullName>
    </submittedName>
</protein>
<evidence type="ECO:0000313" key="1">
    <source>
        <dbReference type="EMBL" id="EJK46809.1"/>
    </source>
</evidence>
<keyword evidence="2" id="KW-1185">Reference proteome</keyword>